<name>A0AA37WIQ0_9ALTE</name>
<dbReference type="RefSeq" id="WP_284217672.1">
    <property type="nucleotide sequence ID" value="NZ_BSOT01000006.1"/>
</dbReference>
<accession>A0AA37WIQ0</accession>
<dbReference type="Gene3D" id="3.40.720.10">
    <property type="entry name" value="Alkaline Phosphatase, subunit A"/>
    <property type="match status" value="1"/>
</dbReference>
<feature type="transmembrane region" description="Helical" evidence="1">
    <location>
        <begin position="129"/>
        <end position="150"/>
    </location>
</feature>
<evidence type="ECO:0000313" key="4">
    <source>
        <dbReference type="Proteomes" id="UP001156601"/>
    </source>
</evidence>
<protein>
    <recommendedName>
        <fullName evidence="2">Sulfatase N-terminal domain-containing protein</fullName>
    </recommendedName>
</protein>
<proteinExistence type="predicted"/>
<dbReference type="InterPro" id="IPR017850">
    <property type="entry name" value="Alkaline_phosphatase_core_sf"/>
</dbReference>
<reference evidence="3" key="1">
    <citation type="journal article" date="2014" name="Int. J. Syst. Evol. Microbiol.">
        <title>Complete genome sequence of Corynebacterium casei LMG S-19264T (=DSM 44701T), isolated from a smear-ripened cheese.</title>
        <authorList>
            <consortium name="US DOE Joint Genome Institute (JGI-PGF)"/>
            <person name="Walter F."/>
            <person name="Albersmeier A."/>
            <person name="Kalinowski J."/>
            <person name="Ruckert C."/>
        </authorList>
    </citation>
    <scope>NUCLEOTIDE SEQUENCE</scope>
    <source>
        <strain evidence="3">NBRC 110023</strain>
    </source>
</reference>
<sequence length="594" mass="69081">MLFWLGFVSINIFCFLPYYLINIRQQANPFSFLTEKRVRHRKLHQLLFSKLEFSDPFRINAEFSLILLILLIFKTPLSVTVYISTGILLISQIYIVYLSVMIFVFSRTPAFLSDLSLINTGIIIFKSRAVALIIGLICFIGLLGYLAFHVNQWLIITYYNSAFLLQNTVTILVLLTIVIFGLLDWKKRTTLALLDWRKYRYKDLHWRNVFSTTHHLIRNIMFCKKYKTILLQSKASFQQKNLFSKVKLKRQPNFVFICVESYGARVYKDPKLAMHLESTIQNYREKFSHAGLHVASHFSTSPIFSGGSWLSYTTFMYGTKVENIQLYDTLFESTNNFSEYESIFHFMHRNGYHNLLCCPMGGVSDKDINWDPIKRCFQPDDIVDWKKLDFTGKKIPFFGLQKRFCAPDQYVINHGYERAKSQIEKPVCVFYCTMNSHIPWISPTKVVEDWRSINTLDYMPELSTDTMKSNHDKYLASINYQLSSVFDFALNNQDDDMVLVVFGDHQPPLIAIPRMGLETPVHIISKNEPFIDTFKHYGFKKTMNLRGHKSHIKHEGFMSIFATACNQILGEDPSLDLPILSNGVELNEVNDSTD</sequence>
<feature type="transmembrane region" description="Helical" evidence="1">
    <location>
        <begin position="89"/>
        <end position="108"/>
    </location>
</feature>
<keyword evidence="1" id="KW-0472">Membrane</keyword>
<dbReference type="SUPFAM" id="SSF53649">
    <property type="entry name" value="Alkaline phosphatase-like"/>
    <property type="match status" value="1"/>
</dbReference>
<feature type="transmembrane region" description="Helical" evidence="1">
    <location>
        <begin position="63"/>
        <end position="83"/>
    </location>
</feature>
<evidence type="ECO:0000259" key="2">
    <source>
        <dbReference type="Pfam" id="PF00884"/>
    </source>
</evidence>
<reference evidence="3" key="2">
    <citation type="submission" date="2023-01" db="EMBL/GenBank/DDBJ databases">
        <title>Draft genome sequence of Agaribacter marinus strain NBRC 110023.</title>
        <authorList>
            <person name="Sun Q."/>
            <person name="Mori K."/>
        </authorList>
    </citation>
    <scope>NUCLEOTIDE SEQUENCE</scope>
    <source>
        <strain evidence="3">NBRC 110023</strain>
    </source>
</reference>
<keyword evidence="1" id="KW-0812">Transmembrane</keyword>
<keyword evidence="4" id="KW-1185">Reference proteome</keyword>
<gene>
    <name evidence="3" type="ORF">GCM10007852_22200</name>
</gene>
<feature type="domain" description="Sulfatase N-terminal" evidence="2">
    <location>
        <begin position="252"/>
        <end position="551"/>
    </location>
</feature>
<evidence type="ECO:0000313" key="3">
    <source>
        <dbReference type="EMBL" id="GLR71312.1"/>
    </source>
</evidence>
<organism evidence="3 4">
    <name type="scientific">Agaribacter marinus</name>
    <dbReference type="NCBI Taxonomy" id="1431249"/>
    <lineage>
        <taxon>Bacteria</taxon>
        <taxon>Pseudomonadati</taxon>
        <taxon>Pseudomonadota</taxon>
        <taxon>Gammaproteobacteria</taxon>
        <taxon>Alteromonadales</taxon>
        <taxon>Alteromonadaceae</taxon>
        <taxon>Agaribacter</taxon>
    </lineage>
</organism>
<feature type="transmembrane region" description="Helical" evidence="1">
    <location>
        <begin position="6"/>
        <end position="23"/>
    </location>
</feature>
<comment type="caution">
    <text evidence="3">The sequence shown here is derived from an EMBL/GenBank/DDBJ whole genome shotgun (WGS) entry which is preliminary data.</text>
</comment>
<dbReference type="AlphaFoldDB" id="A0AA37WIQ0"/>
<feature type="transmembrane region" description="Helical" evidence="1">
    <location>
        <begin position="162"/>
        <end position="183"/>
    </location>
</feature>
<evidence type="ECO:0000256" key="1">
    <source>
        <dbReference type="SAM" id="Phobius"/>
    </source>
</evidence>
<dbReference type="Proteomes" id="UP001156601">
    <property type="component" value="Unassembled WGS sequence"/>
</dbReference>
<dbReference type="Pfam" id="PF00884">
    <property type="entry name" value="Sulfatase"/>
    <property type="match status" value="1"/>
</dbReference>
<dbReference type="EMBL" id="BSOT01000006">
    <property type="protein sequence ID" value="GLR71312.1"/>
    <property type="molecule type" value="Genomic_DNA"/>
</dbReference>
<keyword evidence="1" id="KW-1133">Transmembrane helix</keyword>
<dbReference type="InterPro" id="IPR000917">
    <property type="entry name" value="Sulfatase_N"/>
</dbReference>